<evidence type="ECO:0000256" key="1">
    <source>
        <dbReference type="SAM" id="Coils"/>
    </source>
</evidence>
<comment type="caution">
    <text evidence="3">The sequence shown here is derived from an EMBL/GenBank/DDBJ whole genome shotgun (WGS) entry which is preliminary data.</text>
</comment>
<keyword evidence="1" id="KW-0175">Coiled coil</keyword>
<sequence>MDDSENKDLELRLEASQNGTEEEELHRSGRQRNPTEKMRAYKEEEALKKEKRLIHLYEQWKDLSIAAKRADAAAELAAKEVEYSMIQEIEAQICELEKLKAEKDLKAARARLQAYDQEMAQDVSIHSSDSNRGGQQDVSITAQQHVIPSSIQCPINVTAARPTNITATSSPPKSDISYLAQAVQDSIALNRLPTTEPSVFNGDPIQFIEWKAAFVSLIDGKAISSAD</sequence>
<reference evidence="3 4" key="1">
    <citation type="submission" date="2024-05" db="EMBL/GenBank/DDBJ databases">
        <title>Genome sequencing and assembly of Indian major carp, Cirrhinus mrigala (Hamilton, 1822).</title>
        <authorList>
            <person name="Mohindra V."/>
            <person name="Chowdhury L.M."/>
            <person name="Lal K."/>
            <person name="Jena J.K."/>
        </authorList>
    </citation>
    <scope>NUCLEOTIDE SEQUENCE [LARGE SCALE GENOMIC DNA]</scope>
    <source>
        <strain evidence="3">CM1030</strain>
        <tissue evidence="3">Blood</tissue>
    </source>
</reference>
<feature type="coiled-coil region" evidence="1">
    <location>
        <begin position="91"/>
        <end position="118"/>
    </location>
</feature>
<dbReference type="AlphaFoldDB" id="A0ABD0MN42"/>
<feature type="region of interest" description="Disordered" evidence="2">
    <location>
        <begin position="1"/>
        <end position="38"/>
    </location>
</feature>
<accession>A0ABD0MN42</accession>
<feature type="compositionally biased region" description="Basic and acidic residues" evidence="2">
    <location>
        <begin position="1"/>
        <end position="13"/>
    </location>
</feature>
<gene>
    <name evidence="3" type="ORF">M9458_053172</name>
</gene>
<dbReference type="PANTHER" id="PTHR47331">
    <property type="entry name" value="PHD-TYPE DOMAIN-CONTAINING PROTEIN"/>
    <property type="match status" value="1"/>
</dbReference>
<organism evidence="3 4">
    <name type="scientific">Cirrhinus mrigala</name>
    <name type="common">Mrigala</name>
    <dbReference type="NCBI Taxonomy" id="683832"/>
    <lineage>
        <taxon>Eukaryota</taxon>
        <taxon>Metazoa</taxon>
        <taxon>Chordata</taxon>
        <taxon>Craniata</taxon>
        <taxon>Vertebrata</taxon>
        <taxon>Euteleostomi</taxon>
        <taxon>Actinopterygii</taxon>
        <taxon>Neopterygii</taxon>
        <taxon>Teleostei</taxon>
        <taxon>Ostariophysi</taxon>
        <taxon>Cypriniformes</taxon>
        <taxon>Cyprinidae</taxon>
        <taxon>Labeoninae</taxon>
        <taxon>Labeonini</taxon>
        <taxon>Cirrhinus</taxon>
    </lineage>
</organism>
<name>A0ABD0MN42_CIRMR</name>
<evidence type="ECO:0000313" key="4">
    <source>
        <dbReference type="Proteomes" id="UP001529510"/>
    </source>
</evidence>
<evidence type="ECO:0000256" key="2">
    <source>
        <dbReference type="SAM" id="MobiDB-lite"/>
    </source>
</evidence>
<dbReference type="EMBL" id="JAMKFB020000241">
    <property type="protein sequence ID" value="KAL0151520.1"/>
    <property type="molecule type" value="Genomic_DNA"/>
</dbReference>
<proteinExistence type="predicted"/>
<keyword evidence="4" id="KW-1185">Reference proteome</keyword>
<dbReference type="Proteomes" id="UP001529510">
    <property type="component" value="Unassembled WGS sequence"/>
</dbReference>
<evidence type="ECO:0000313" key="3">
    <source>
        <dbReference type="EMBL" id="KAL0151520.1"/>
    </source>
</evidence>
<protein>
    <submittedName>
        <fullName evidence="3">Uncharacterized protein</fullName>
    </submittedName>
</protein>
<dbReference type="PANTHER" id="PTHR47331:SF5">
    <property type="entry name" value="RIBONUCLEASE H"/>
    <property type="match status" value="1"/>
</dbReference>